<feature type="region of interest" description="Disordered" evidence="3">
    <location>
        <begin position="123"/>
        <end position="158"/>
    </location>
</feature>
<evidence type="ECO:0000256" key="3">
    <source>
        <dbReference type="SAM" id="MobiDB-lite"/>
    </source>
</evidence>
<dbReference type="GeneID" id="17325405"/>
<dbReference type="PRINTS" id="PR00625">
    <property type="entry name" value="JDOMAIN"/>
</dbReference>
<dbReference type="SMART" id="SM00028">
    <property type="entry name" value="TPR"/>
    <property type="match status" value="3"/>
</dbReference>
<dbReference type="CDD" id="cd06257">
    <property type="entry name" value="DnaJ"/>
    <property type="match status" value="1"/>
</dbReference>
<evidence type="ECO:0000313" key="6">
    <source>
        <dbReference type="EMBL" id="CDF37789.1"/>
    </source>
</evidence>
<dbReference type="PhylomeDB" id="R7QI90"/>
<dbReference type="GO" id="GO:0051879">
    <property type="term" value="F:Hsp90 protein binding"/>
    <property type="evidence" value="ECO:0007669"/>
    <property type="project" value="TreeGrafter"/>
</dbReference>
<evidence type="ECO:0000256" key="4">
    <source>
        <dbReference type="SAM" id="Phobius"/>
    </source>
</evidence>
<evidence type="ECO:0000313" key="7">
    <source>
        <dbReference type="Proteomes" id="UP000012073"/>
    </source>
</evidence>
<protein>
    <recommendedName>
        <fullName evidence="5">J domain-containing protein</fullName>
    </recommendedName>
</protein>
<dbReference type="Pfam" id="PF00226">
    <property type="entry name" value="DnaJ"/>
    <property type="match status" value="1"/>
</dbReference>
<dbReference type="Proteomes" id="UP000012073">
    <property type="component" value="Unassembled WGS sequence"/>
</dbReference>
<dbReference type="AlphaFoldDB" id="R7QI90"/>
<dbReference type="PANTHER" id="PTHR22904:SF523">
    <property type="entry name" value="STRESS-INDUCED-PHOSPHOPROTEIN 1"/>
    <property type="match status" value="1"/>
</dbReference>
<reference evidence="7" key="1">
    <citation type="journal article" date="2013" name="Proc. Natl. Acad. Sci. U.S.A.">
        <title>Genome structure and metabolic features in the red seaweed Chondrus crispus shed light on evolution of the Archaeplastida.</title>
        <authorList>
            <person name="Collen J."/>
            <person name="Porcel B."/>
            <person name="Carre W."/>
            <person name="Ball S.G."/>
            <person name="Chaparro C."/>
            <person name="Tonon T."/>
            <person name="Barbeyron T."/>
            <person name="Michel G."/>
            <person name="Noel B."/>
            <person name="Valentin K."/>
            <person name="Elias M."/>
            <person name="Artiguenave F."/>
            <person name="Arun A."/>
            <person name="Aury J.M."/>
            <person name="Barbosa-Neto J.F."/>
            <person name="Bothwell J.H."/>
            <person name="Bouget F.Y."/>
            <person name="Brillet L."/>
            <person name="Cabello-Hurtado F."/>
            <person name="Capella-Gutierrez S."/>
            <person name="Charrier B."/>
            <person name="Cladiere L."/>
            <person name="Cock J.M."/>
            <person name="Coelho S.M."/>
            <person name="Colleoni C."/>
            <person name="Czjzek M."/>
            <person name="Da Silva C."/>
            <person name="Delage L."/>
            <person name="Denoeud F."/>
            <person name="Deschamps P."/>
            <person name="Dittami S.M."/>
            <person name="Gabaldon T."/>
            <person name="Gachon C.M."/>
            <person name="Groisillier A."/>
            <person name="Herve C."/>
            <person name="Jabbari K."/>
            <person name="Katinka M."/>
            <person name="Kloareg B."/>
            <person name="Kowalczyk N."/>
            <person name="Labadie K."/>
            <person name="Leblanc C."/>
            <person name="Lopez P.J."/>
            <person name="McLachlan D.H."/>
            <person name="Meslet-Cladiere L."/>
            <person name="Moustafa A."/>
            <person name="Nehr Z."/>
            <person name="Nyvall Collen P."/>
            <person name="Panaud O."/>
            <person name="Partensky F."/>
            <person name="Poulain J."/>
            <person name="Rensing S.A."/>
            <person name="Rousvoal S."/>
            <person name="Samson G."/>
            <person name="Symeonidi A."/>
            <person name="Weissenbach J."/>
            <person name="Zambounis A."/>
            <person name="Wincker P."/>
            <person name="Boyen C."/>
        </authorList>
    </citation>
    <scope>NUCLEOTIDE SEQUENCE [LARGE SCALE GENOMIC DNA]</scope>
    <source>
        <strain evidence="7">cv. Stackhouse</strain>
    </source>
</reference>
<dbReference type="PANTHER" id="PTHR22904">
    <property type="entry name" value="TPR REPEAT CONTAINING PROTEIN"/>
    <property type="match status" value="1"/>
</dbReference>
<dbReference type="InterPro" id="IPR001623">
    <property type="entry name" value="DnaJ_domain"/>
</dbReference>
<keyword evidence="4" id="KW-0812">Transmembrane</keyword>
<accession>R7QI90</accession>
<dbReference type="InterPro" id="IPR011990">
    <property type="entry name" value="TPR-like_helical_dom_sf"/>
</dbReference>
<dbReference type="KEGG" id="ccp:CHC_T00005717001"/>
<dbReference type="PROSITE" id="PS50076">
    <property type="entry name" value="DNAJ_2"/>
    <property type="match status" value="1"/>
</dbReference>
<evidence type="ECO:0000259" key="5">
    <source>
        <dbReference type="PROSITE" id="PS50076"/>
    </source>
</evidence>
<keyword evidence="1" id="KW-0677">Repeat</keyword>
<keyword evidence="4" id="KW-1133">Transmembrane helix</keyword>
<dbReference type="OMA" id="CNQESHA"/>
<keyword evidence="4" id="KW-0472">Membrane</keyword>
<feature type="transmembrane region" description="Helical" evidence="4">
    <location>
        <begin position="289"/>
        <end position="316"/>
    </location>
</feature>
<dbReference type="STRING" id="2769.R7QI90"/>
<dbReference type="SUPFAM" id="SSF48452">
    <property type="entry name" value="TPR-like"/>
    <property type="match status" value="1"/>
</dbReference>
<dbReference type="OrthoDB" id="4373at2759"/>
<keyword evidence="7" id="KW-1185">Reference proteome</keyword>
<evidence type="ECO:0000256" key="1">
    <source>
        <dbReference type="ARBA" id="ARBA00022737"/>
    </source>
</evidence>
<keyword evidence="2" id="KW-0802">TPR repeat</keyword>
<dbReference type="RefSeq" id="XP_005717660.1">
    <property type="nucleotide sequence ID" value="XM_005717603.1"/>
</dbReference>
<dbReference type="Gramene" id="CDF37789">
    <property type="protein sequence ID" value="CDF37789"/>
    <property type="gene ID" value="CHC_T00005717001"/>
</dbReference>
<dbReference type="SUPFAM" id="SSF46565">
    <property type="entry name" value="Chaperone J-domain"/>
    <property type="match status" value="1"/>
</dbReference>
<gene>
    <name evidence="6" type="ORF">CHC_T00005717001</name>
</gene>
<proteinExistence type="predicted"/>
<dbReference type="SMART" id="SM00271">
    <property type="entry name" value="DnaJ"/>
    <property type="match status" value="1"/>
</dbReference>
<dbReference type="Gene3D" id="1.25.40.10">
    <property type="entry name" value="Tetratricopeptide repeat domain"/>
    <property type="match status" value="1"/>
</dbReference>
<organism evidence="6 7">
    <name type="scientific">Chondrus crispus</name>
    <name type="common">Carrageen Irish moss</name>
    <name type="synonym">Polymorpha crispa</name>
    <dbReference type="NCBI Taxonomy" id="2769"/>
    <lineage>
        <taxon>Eukaryota</taxon>
        <taxon>Rhodophyta</taxon>
        <taxon>Florideophyceae</taxon>
        <taxon>Rhodymeniophycidae</taxon>
        <taxon>Gigartinales</taxon>
        <taxon>Gigartinaceae</taxon>
        <taxon>Chondrus</taxon>
    </lineage>
</organism>
<sequence>MADFKDKGNEAFKAGNYPKAIDLYTAGIETEPNNAALFSNRSAAYLKLEDFAKARRDAEMCIELDVKWSKGWWRKGTAQLHDAEYHAAKATFQQGLKHCPGDDNLLKGLDKASKGVEQLDKIQGAVDDFDPDGPSTRDPRTDDNSPDNPDRTTALPVPAKVQDPVDIFPGDAATEIDRIKSAPNHYAVLHVSTDADNVTLKKNYYTLARMLHPDKCQLDGADDAMTAVSQAYDTLTNVVKKTLYDQFLSQTGADNEHPNQTYQEWESRQQPVQLPKWLSVLLEIKGCGWILAILVFALLLPFVIVLLVVYVIIAILTLPIRLIYSHCFPEKYAQMTEQRERDRVKMEEEAQDRIFAHVKMEKRRGRLFCAGSEDVRGGLRRTRLCTWVRMTTERMEKEHPRRRVCEGGIGLLQSFET</sequence>
<dbReference type="InterPro" id="IPR019734">
    <property type="entry name" value="TPR_rpt"/>
</dbReference>
<evidence type="ECO:0000256" key="2">
    <source>
        <dbReference type="ARBA" id="ARBA00022803"/>
    </source>
</evidence>
<name>R7QI90_CHOCR</name>
<dbReference type="InterPro" id="IPR036869">
    <property type="entry name" value="J_dom_sf"/>
</dbReference>
<feature type="domain" description="J" evidence="5">
    <location>
        <begin position="184"/>
        <end position="248"/>
    </location>
</feature>
<dbReference type="EMBL" id="HG001871">
    <property type="protein sequence ID" value="CDF37789.1"/>
    <property type="molecule type" value="Genomic_DNA"/>
</dbReference>
<dbReference type="Gene3D" id="1.10.287.110">
    <property type="entry name" value="DnaJ domain"/>
    <property type="match status" value="1"/>
</dbReference>